<feature type="compositionally biased region" description="Polar residues" evidence="6">
    <location>
        <begin position="478"/>
        <end position="489"/>
    </location>
</feature>
<evidence type="ECO:0000259" key="8">
    <source>
        <dbReference type="Pfam" id="PF07660"/>
    </source>
</evidence>
<dbReference type="AlphaFoldDB" id="A0A2M7E6E4"/>
<dbReference type="InterPro" id="IPR038591">
    <property type="entry name" value="NolW-like_sf"/>
</dbReference>
<evidence type="ECO:0000256" key="4">
    <source>
        <dbReference type="ARBA" id="ARBA00023237"/>
    </source>
</evidence>
<evidence type="ECO:0000256" key="1">
    <source>
        <dbReference type="ARBA" id="ARBA00004370"/>
    </source>
</evidence>
<feature type="domain" description="Secretin/TonB short N-terminal" evidence="8">
    <location>
        <begin position="65"/>
        <end position="111"/>
    </location>
</feature>
<proteinExistence type="inferred from homology"/>
<dbReference type="PRINTS" id="PR00811">
    <property type="entry name" value="BCTERIALGSPD"/>
</dbReference>
<accession>A0A2M7E6E4</accession>
<dbReference type="Pfam" id="PF00263">
    <property type="entry name" value="Secretin"/>
    <property type="match status" value="1"/>
</dbReference>
<dbReference type="PANTHER" id="PTHR30604:SF1">
    <property type="entry name" value="DNA UTILIZATION PROTEIN HOFQ"/>
    <property type="match status" value="1"/>
</dbReference>
<sequence>ESSALGYVYAPLLALSPPIKEGMPPEKTKSEERNLPSLNRDTISLNFKDADIRNVLRILAEQNNLNIIAGKEVEGTVTVHLCNVSLENALHSILSINGFGYERIGNIILVTTLSEIKEREKKSFVAEPLITEIFRLEYVGAEEIKEILVKELSSRGSVKVLSRMIQGGWEMGGVSTAEKEMGKKVRIISEQEKRPTILVVTDTSEVMQRIKKLIANLDIKPNQILIEAMIVEVNSEAVRDIGIQWHTTGLGYQKGSKGGVDLDLTTGTPSITSGVTLIYDRTIGEKLKVEIRALEEKKKANVLSNPKIMTLDGHEAIILVGERYPILKTEVTGTPPTTYITESFDRYEPIGISLRVVPHLCADGWVNMLIHPEVTSLGEDVTGSTGLKVKRINTREADTNVRVKEGETIVIGGLRSEKLVDNVYKVPLLGDIPVLGYLFKRTEKKPTKIDLLIFITPHIIEESKLSPEERKRLEAPSSYKTTNLSNFTN</sequence>
<keyword evidence="2" id="KW-0813">Transport</keyword>
<gene>
    <name evidence="9" type="ORF">COS11_08115</name>
</gene>
<feature type="non-terminal residue" evidence="9">
    <location>
        <position position="1"/>
    </location>
</feature>
<keyword evidence="3" id="KW-0472">Membrane</keyword>
<organism evidence="9 10">
    <name type="scientific">bacterium (Candidatus Ratteibacteria) CG01_land_8_20_14_3_00_40_19</name>
    <dbReference type="NCBI Taxonomy" id="2014290"/>
    <lineage>
        <taxon>Bacteria</taxon>
        <taxon>Candidatus Ratteibacteria</taxon>
    </lineage>
</organism>
<dbReference type="Gene3D" id="3.30.1370.120">
    <property type="match status" value="1"/>
</dbReference>
<dbReference type="InterPro" id="IPR004846">
    <property type="entry name" value="T2SS/T3SS_dom"/>
</dbReference>
<evidence type="ECO:0000259" key="7">
    <source>
        <dbReference type="Pfam" id="PF00263"/>
    </source>
</evidence>
<dbReference type="Proteomes" id="UP000228886">
    <property type="component" value="Unassembled WGS sequence"/>
</dbReference>
<evidence type="ECO:0000256" key="2">
    <source>
        <dbReference type="ARBA" id="ARBA00022448"/>
    </source>
</evidence>
<dbReference type="InterPro" id="IPR004845">
    <property type="entry name" value="T2SS_GspD_CS"/>
</dbReference>
<comment type="caution">
    <text evidence="9">The sequence shown here is derived from an EMBL/GenBank/DDBJ whole genome shotgun (WGS) entry which is preliminary data.</text>
</comment>
<name>A0A2M7E6E4_9BACT</name>
<comment type="subcellular location">
    <subcellularLocation>
        <location evidence="1">Membrane</location>
    </subcellularLocation>
</comment>
<evidence type="ECO:0000256" key="5">
    <source>
        <dbReference type="RuleBase" id="RU004003"/>
    </source>
</evidence>
<evidence type="ECO:0000313" key="9">
    <source>
        <dbReference type="EMBL" id="PIV63307.1"/>
    </source>
</evidence>
<dbReference type="PROSITE" id="PS00875">
    <property type="entry name" value="T2SP_D"/>
    <property type="match status" value="1"/>
</dbReference>
<dbReference type="InterPro" id="IPR011662">
    <property type="entry name" value="Secretin/TonB_short_N"/>
</dbReference>
<reference evidence="10" key="1">
    <citation type="submission" date="2017-09" db="EMBL/GenBank/DDBJ databases">
        <title>Depth-based differentiation of microbial function through sediment-hosted aquifers and enrichment of novel symbionts in the deep terrestrial subsurface.</title>
        <authorList>
            <person name="Probst A.J."/>
            <person name="Ladd B."/>
            <person name="Jarett J.K."/>
            <person name="Geller-Mcgrath D.E."/>
            <person name="Sieber C.M.K."/>
            <person name="Emerson J.B."/>
            <person name="Anantharaman K."/>
            <person name="Thomas B.C."/>
            <person name="Malmstrom R."/>
            <person name="Stieglmeier M."/>
            <person name="Klingl A."/>
            <person name="Woyke T."/>
            <person name="Ryan C.M."/>
            <person name="Banfield J.F."/>
        </authorList>
    </citation>
    <scope>NUCLEOTIDE SEQUENCE [LARGE SCALE GENOMIC DNA]</scope>
</reference>
<dbReference type="InterPro" id="IPR051808">
    <property type="entry name" value="Type_IV_pilus_biogenesis"/>
</dbReference>
<keyword evidence="4" id="KW-0998">Cell outer membrane</keyword>
<dbReference type="Pfam" id="PF07660">
    <property type="entry name" value="STN"/>
    <property type="match status" value="1"/>
</dbReference>
<evidence type="ECO:0000256" key="3">
    <source>
        <dbReference type="ARBA" id="ARBA00023136"/>
    </source>
</evidence>
<evidence type="ECO:0000256" key="6">
    <source>
        <dbReference type="SAM" id="MobiDB-lite"/>
    </source>
</evidence>
<dbReference type="GO" id="GO:0009306">
    <property type="term" value="P:protein secretion"/>
    <property type="evidence" value="ECO:0007669"/>
    <property type="project" value="InterPro"/>
</dbReference>
<dbReference type="InterPro" id="IPR001775">
    <property type="entry name" value="GspD/PilQ"/>
</dbReference>
<comment type="similarity">
    <text evidence="5">Belongs to the bacterial secretin family.</text>
</comment>
<dbReference type="PANTHER" id="PTHR30604">
    <property type="entry name" value="PROTEIN TRANSPORT PROTEIN HOFQ"/>
    <property type="match status" value="1"/>
</dbReference>
<feature type="region of interest" description="Disordered" evidence="6">
    <location>
        <begin position="470"/>
        <end position="489"/>
    </location>
</feature>
<dbReference type="GO" id="GO:0019867">
    <property type="term" value="C:outer membrane"/>
    <property type="evidence" value="ECO:0007669"/>
    <property type="project" value="InterPro"/>
</dbReference>
<feature type="domain" description="Type II/III secretion system secretin-like" evidence="7">
    <location>
        <begin position="293"/>
        <end position="461"/>
    </location>
</feature>
<dbReference type="Gene3D" id="3.30.1370.130">
    <property type="match status" value="1"/>
</dbReference>
<protein>
    <submittedName>
        <fullName evidence="9">Uncharacterized protein</fullName>
    </submittedName>
</protein>
<dbReference type="EMBL" id="PETL01000391">
    <property type="protein sequence ID" value="PIV63307.1"/>
    <property type="molecule type" value="Genomic_DNA"/>
</dbReference>
<evidence type="ECO:0000313" key="10">
    <source>
        <dbReference type="Proteomes" id="UP000228886"/>
    </source>
</evidence>